<evidence type="ECO:0000313" key="12">
    <source>
        <dbReference type="Proteomes" id="UP001494672"/>
    </source>
</evidence>
<dbReference type="RefSeq" id="WP_349093008.1">
    <property type="nucleotide sequence ID" value="NZ_JBBNGJ010000004.1"/>
</dbReference>
<evidence type="ECO:0000256" key="5">
    <source>
        <dbReference type="ARBA" id="ARBA00022840"/>
    </source>
</evidence>
<dbReference type="Pfam" id="PF13087">
    <property type="entry name" value="AAA_12"/>
    <property type="match status" value="1"/>
</dbReference>
<dbReference type="Gene3D" id="3.30.65.10">
    <property type="entry name" value="Bacterial Topoisomerase I, domain 1"/>
    <property type="match status" value="1"/>
</dbReference>
<feature type="compositionally biased region" description="Basic and acidic residues" evidence="7">
    <location>
        <begin position="1121"/>
        <end position="1132"/>
    </location>
</feature>
<dbReference type="Pfam" id="PF01396">
    <property type="entry name" value="Zn_ribbon_Top1"/>
    <property type="match status" value="1"/>
</dbReference>
<evidence type="ECO:0000259" key="9">
    <source>
        <dbReference type="Pfam" id="PF13086"/>
    </source>
</evidence>
<feature type="coiled-coil region" evidence="6">
    <location>
        <begin position="603"/>
        <end position="676"/>
    </location>
</feature>
<dbReference type="Gene3D" id="3.40.50.300">
    <property type="entry name" value="P-loop containing nucleotide triphosphate hydrolases"/>
    <property type="match status" value="2"/>
</dbReference>
<comment type="similarity">
    <text evidence="1">Belongs to the DNA2/NAM7 helicase family.</text>
</comment>
<evidence type="ECO:0000256" key="2">
    <source>
        <dbReference type="ARBA" id="ARBA00022741"/>
    </source>
</evidence>
<keyword evidence="12" id="KW-1185">Reference proteome</keyword>
<name>A0ABV1I8N9_9FIRM</name>
<feature type="domain" description="DNA topoisomerase type IA zn finger" evidence="8">
    <location>
        <begin position="1176"/>
        <end position="1208"/>
    </location>
</feature>
<evidence type="ECO:0000259" key="8">
    <source>
        <dbReference type="Pfam" id="PF01396"/>
    </source>
</evidence>
<organism evidence="11 12">
    <name type="scientific">Coprococcus aceti</name>
    <dbReference type="NCBI Taxonomy" id="2981786"/>
    <lineage>
        <taxon>Bacteria</taxon>
        <taxon>Bacillati</taxon>
        <taxon>Bacillota</taxon>
        <taxon>Clostridia</taxon>
        <taxon>Lachnospirales</taxon>
        <taxon>Lachnospiraceae</taxon>
        <taxon>Coprococcus</taxon>
    </lineage>
</organism>
<keyword evidence="3" id="KW-0378">Hydrolase</keyword>
<sequence>MEDKRKNAVLEILNYWKITEFLGQTDIPQERSEDKKLIKNIKNGKEVKAEKIEVFFDLPVLSASDIDLEMILEKDRDDYAKFPSVGDEIHFCLGRVERNTVVDYLEKFIEDKSDNPEIAYPKKSAIAWCSFKTDTKGVYLKNSFQLSSILWAVAKWDESRAHNSHDFSLDTSEYEELVGEIDEELQDQNVDEFISTIYEKIFNEYVKHRFLDDHQESMGIAEYNRYASEQARDADEDAFDYADLGKSFFLNDIIQLSELVQNGNFGDGNEYEKKVIEYILAGYEKSKGPDDLPRTIISPDAGKSEMKLFFDRILNVTNSPRGKWPAKYMPALMQQVAVNIAIRQDGDAPVFSVNGPPGTGKTTLLKEIVASNIVERARLLAENAEDPDSLFEMHSFSHGPLEANANAYYQYAPHYYSINVDEINNYSMLVASCNNAAVENITIDLPKARDILDSLESSRDDEEEIRCGLDEVHDLFDINKSGDVETITRYGKSHEEKDIYFTRYADKLLGGADCWGLISAPFGRKANIRKYCNSVLKPFVEDYKSNDVREQHKAKYLEVRKKFLSQYKLVENLRKELGQICALAGSVPVELQEDAPEDLSCEISDVERKRQMLERQLFAEQKELIELEESRPKGLFARRKDTSARDIFIHEKKATISKLNGEITSLNNRISGLQNLQEYQRCISKYSHGQMKMTPVDAVFMECYVSEDDRLSTKAQITNPWFTAQYNREREKLFLYACKLHKEFVISSKCMRHNIINLMIAWNVFDDCGERMKLADREEAMPYMLQSIFLLTPVISTTFASAQTFLGDVKKSGVLGTLIVDEAGQAQPQMAVGAMFRCRKAIIVGDPKQIEPVVTAETDMIKQLLTAEILAGYKDKKISVQAFADYINPYGTYLGKDEEKEWVGCPLVVHRRCIDPMYTISNVLSYDGTMKQQTAAPKEDRARTFILDKSCWIDVAGAENSGKKDHFVKAQGELVLKLLERKFERDPIDIPRLFIITPFTSVKDNMTEMIKKSELYGKEPRVRKWLNANNIGTVHTFQGQGTDEVIFLLGCDSKSMGAVNWVNNNIVNVAATRAKFRFYMIGDKSVWMCKPVRVARECTAEILTDKEVAELLIGKPTEVIGKPKEASDKPQEIEAISDGTQKKGTKTSDHLKKNGNKMPQDSSGDIKSAPAKMSMICPECGKKLVERSGKFGKFIGCSGFPKCRFTQSV</sequence>
<feature type="domain" description="DNA2/NAM7 helicase helicase" evidence="9">
    <location>
        <begin position="787"/>
        <end position="855"/>
    </location>
</feature>
<keyword evidence="4" id="KW-0347">Helicase</keyword>
<reference evidence="11 12" key="1">
    <citation type="submission" date="2024-04" db="EMBL/GenBank/DDBJ databases">
        <title>Human intestinal bacterial collection.</title>
        <authorList>
            <person name="Pauvert C."/>
            <person name="Hitch T.C.A."/>
            <person name="Clavel T."/>
        </authorList>
    </citation>
    <scope>NUCLEOTIDE SEQUENCE [LARGE SCALE GENOMIC DNA]</scope>
    <source>
        <strain evidence="11 12">CLA-AA-H181</strain>
    </source>
</reference>
<evidence type="ECO:0000256" key="6">
    <source>
        <dbReference type="SAM" id="Coils"/>
    </source>
</evidence>
<keyword evidence="2" id="KW-0547">Nucleotide-binding</keyword>
<dbReference type="InterPro" id="IPR050534">
    <property type="entry name" value="Coronavir_polyprotein_1ab"/>
</dbReference>
<dbReference type="PANTHER" id="PTHR43788:SF8">
    <property type="entry name" value="DNA-BINDING PROTEIN SMUBP-2"/>
    <property type="match status" value="1"/>
</dbReference>
<dbReference type="InterPro" id="IPR041677">
    <property type="entry name" value="DNA2/NAM7_AAA_11"/>
</dbReference>
<protein>
    <submittedName>
        <fullName evidence="11">AAA domain-containing protein</fullName>
    </submittedName>
</protein>
<evidence type="ECO:0000256" key="4">
    <source>
        <dbReference type="ARBA" id="ARBA00022806"/>
    </source>
</evidence>
<gene>
    <name evidence="11" type="ORF">AAAU18_06645</name>
</gene>
<dbReference type="Pfam" id="PF13086">
    <property type="entry name" value="AAA_11"/>
    <property type="match status" value="1"/>
</dbReference>
<dbReference type="PANTHER" id="PTHR43788">
    <property type="entry name" value="DNA2/NAM7 HELICASE FAMILY MEMBER"/>
    <property type="match status" value="1"/>
</dbReference>
<feature type="domain" description="DNA2/NAM7 helicase-like C-terminal" evidence="10">
    <location>
        <begin position="911"/>
        <end position="1084"/>
    </location>
</feature>
<dbReference type="SUPFAM" id="SSF57783">
    <property type="entry name" value="Zinc beta-ribbon"/>
    <property type="match status" value="1"/>
</dbReference>
<accession>A0ABV1I8N9</accession>
<keyword evidence="6" id="KW-0175">Coiled coil</keyword>
<evidence type="ECO:0000256" key="3">
    <source>
        <dbReference type="ARBA" id="ARBA00022801"/>
    </source>
</evidence>
<dbReference type="InterPro" id="IPR027417">
    <property type="entry name" value="P-loop_NTPase"/>
</dbReference>
<dbReference type="InterPro" id="IPR041679">
    <property type="entry name" value="DNA2/NAM7-like_C"/>
</dbReference>
<dbReference type="InterPro" id="IPR013498">
    <property type="entry name" value="Topo_IA_Znf"/>
</dbReference>
<evidence type="ECO:0000256" key="7">
    <source>
        <dbReference type="SAM" id="MobiDB-lite"/>
    </source>
</evidence>
<feature type="region of interest" description="Disordered" evidence="7">
    <location>
        <begin position="1121"/>
        <end position="1168"/>
    </location>
</feature>
<evidence type="ECO:0000259" key="10">
    <source>
        <dbReference type="Pfam" id="PF13087"/>
    </source>
</evidence>
<dbReference type="EMBL" id="JBBNGJ010000004">
    <property type="protein sequence ID" value="MEQ2592595.1"/>
    <property type="molecule type" value="Genomic_DNA"/>
</dbReference>
<keyword evidence="5" id="KW-0067">ATP-binding</keyword>
<evidence type="ECO:0000313" key="11">
    <source>
        <dbReference type="EMBL" id="MEQ2592595.1"/>
    </source>
</evidence>
<comment type="caution">
    <text evidence="11">The sequence shown here is derived from an EMBL/GenBank/DDBJ whole genome shotgun (WGS) entry which is preliminary data.</text>
</comment>
<dbReference type="Proteomes" id="UP001494672">
    <property type="component" value="Unassembled WGS sequence"/>
</dbReference>
<dbReference type="SUPFAM" id="SSF52540">
    <property type="entry name" value="P-loop containing nucleoside triphosphate hydrolases"/>
    <property type="match status" value="1"/>
</dbReference>
<proteinExistence type="inferred from homology"/>
<evidence type="ECO:0000256" key="1">
    <source>
        <dbReference type="ARBA" id="ARBA00007913"/>
    </source>
</evidence>